<evidence type="ECO:0000256" key="4">
    <source>
        <dbReference type="ARBA" id="ARBA00023242"/>
    </source>
</evidence>
<reference evidence="7" key="1">
    <citation type="journal article" date="2020" name="Stud. Mycol.">
        <title>101 Dothideomycetes genomes: a test case for predicting lifestyles and emergence of pathogens.</title>
        <authorList>
            <person name="Haridas S."/>
            <person name="Albert R."/>
            <person name="Binder M."/>
            <person name="Bloem J."/>
            <person name="Labutti K."/>
            <person name="Salamov A."/>
            <person name="Andreopoulos B."/>
            <person name="Baker S."/>
            <person name="Barry K."/>
            <person name="Bills G."/>
            <person name="Bluhm B."/>
            <person name="Cannon C."/>
            <person name="Castanera R."/>
            <person name="Culley D."/>
            <person name="Daum C."/>
            <person name="Ezra D."/>
            <person name="Gonzalez J."/>
            <person name="Henrissat B."/>
            <person name="Kuo A."/>
            <person name="Liang C."/>
            <person name="Lipzen A."/>
            <person name="Lutzoni F."/>
            <person name="Magnuson J."/>
            <person name="Mondo S."/>
            <person name="Nolan M."/>
            <person name="Ohm R."/>
            <person name="Pangilinan J."/>
            <person name="Park H.-J."/>
            <person name="Ramirez L."/>
            <person name="Alfaro M."/>
            <person name="Sun H."/>
            <person name="Tritt A."/>
            <person name="Yoshinaga Y."/>
            <person name="Zwiers L.-H."/>
            <person name="Turgeon B."/>
            <person name="Goodwin S."/>
            <person name="Spatafora J."/>
            <person name="Crous P."/>
            <person name="Grigoriev I."/>
        </authorList>
    </citation>
    <scope>NUCLEOTIDE SEQUENCE</scope>
    <source>
        <strain evidence="7">CBS 113818</strain>
    </source>
</reference>
<dbReference type="InterPro" id="IPR007219">
    <property type="entry name" value="XnlR_reg_dom"/>
</dbReference>
<organism evidence="7 8">
    <name type="scientific">Ophiobolus disseminans</name>
    <dbReference type="NCBI Taxonomy" id="1469910"/>
    <lineage>
        <taxon>Eukaryota</taxon>
        <taxon>Fungi</taxon>
        <taxon>Dikarya</taxon>
        <taxon>Ascomycota</taxon>
        <taxon>Pezizomycotina</taxon>
        <taxon>Dothideomycetes</taxon>
        <taxon>Pleosporomycetidae</taxon>
        <taxon>Pleosporales</taxon>
        <taxon>Pleosporineae</taxon>
        <taxon>Phaeosphaeriaceae</taxon>
        <taxon>Ophiobolus</taxon>
    </lineage>
</organism>
<dbReference type="GO" id="GO:0008270">
    <property type="term" value="F:zinc ion binding"/>
    <property type="evidence" value="ECO:0007669"/>
    <property type="project" value="InterPro"/>
</dbReference>
<feature type="compositionally biased region" description="Basic and acidic residues" evidence="5">
    <location>
        <begin position="115"/>
        <end position="124"/>
    </location>
</feature>
<feature type="non-terminal residue" evidence="7">
    <location>
        <position position="734"/>
    </location>
</feature>
<keyword evidence="4" id="KW-0539">Nucleus</keyword>
<evidence type="ECO:0000256" key="5">
    <source>
        <dbReference type="SAM" id="MobiDB-lite"/>
    </source>
</evidence>
<feature type="region of interest" description="Disordered" evidence="5">
    <location>
        <begin position="169"/>
        <end position="200"/>
    </location>
</feature>
<feature type="compositionally biased region" description="Polar residues" evidence="5">
    <location>
        <begin position="169"/>
        <end position="189"/>
    </location>
</feature>
<dbReference type="GO" id="GO:0005634">
    <property type="term" value="C:nucleus"/>
    <property type="evidence" value="ECO:0007669"/>
    <property type="project" value="TreeGrafter"/>
</dbReference>
<dbReference type="OrthoDB" id="39175at2759"/>
<dbReference type="PANTHER" id="PTHR47424">
    <property type="entry name" value="REGULATORY PROTEIN GAL4"/>
    <property type="match status" value="1"/>
</dbReference>
<evidence type="ECO:0000259" key="6">
    <source>
        <dbReference type="PROSITE" id="PS50048"/>
    </source>
</evidence>
<name>A0A6A6ZSZ3_9PLEO</name>
<feature type="region of interest" description="Disordered" evidence="5">
    <location>
        <begin position="1"/>
        <end position="20"/>
    </location>
</feature>
<dbReference type="GO" id="GO:0006351">
    <property type="term" value="P:DNA-templated transcription"/>
    <property type="evidence" value="ECO:0007669"/>
    <property type="project" value="InterPro"/>
</dbReference>
<accession>A0A6A6ZSZ3</accession>
<dbReference type="CDD" id="cd00067">
    <property type="entry name" value="GAL4"/>
    <property type="match status" value="1"/>
</dbReference>
<dbReference type="GO" id="GO:0000978">
    <property type="term" value="F:RNA polymerase II cis-regulatory region sequence-specific DNA binding"/>
    <property type="evidence" value="ECO:0007669"/>
    <property type="project" value="TreeGrafter"/>
</dbReference>
<dbReference type="Pfam" id="PF04082">
    <property type="entry name" value="Fungal_trans"/>
    <property type="match status" value="1"/>
</dbReference>
<dbReference type="Gene3D" id="4.10.240.10">
    <property type="entry name" value="Zn(2)-C6 fungal-type DNA-binding domain"/>
    <property type="match status" value="1"/>
</dbReference>
<feature type="domain" description="Zn(2)-C6 fungal-type" evidence="6">
    <location>
        <begin position="28"/>
        <end position="60"/>
    </location>
</feature>
<keyword evidence="2" id="KW-0805">Transcription regulation</keyword>
<sequence length="734" mass="82089">SNSSQKRPAGDSPPEHGRAKRAKYTSAACNECKRCKVKCIRIGEDVNCQRCSSMGLQCIIIPSAAQTAKEADKKSQMLRRDSSYDSSLKAEVLSLRQQMHDLTTMVATLVEKHSSLTHSEHRPTDSQIGSPAYTNSNSHRDDKPKQPQFIGPTRSAFSFSIAETSLANMGIPTNQHQLTDPTSTLSSRESTPERSTQHVSHAPVGTIPDALVRFSALEAVNLVTIYQEEVVCAQPIVDTENLITNVPHLLDMARYQGRARGTPSKLCRKDCHILRLAIATALTHESRGKNDISEQLVETVEQDVGRISSNTEVELKDLQLMGMLSIYFCHTGEELFAWRAIGRAARQALEMGLHRKQSLLNNFKDDNERNYALQIFWVIYQLDRRWSFGTSLSFALNDKDIDPELPEPGADFPYLKCMIAYGRLCSRVWEALPPYGSSSQLIPKEKEDYLDFITQNWVLSIPDNLHFKHPRAAPPAQSRVLQRLRTLLYLRGNYMRLLIHRHHVVSYENVRVDSKMAQLVVDVAKDSIQVLVHFNETSDIYNRQPSVYHYYLLSALAILLLAVCHAPNDFSDTCRESFAAAVDLVRGFSQYGTASRRLWKSIRGLLPALRSLSLRSELNMPRKGQGVTDTSDTNHLALPSGNLIEQPPSLLADTTSDAFGGAWTDNVTDFEANLGDMPDMFDISCDLMNIYDAFGSGASAWQPLPSHMTAESFAAQGTSAWELDEVSRHFQGLL</sequence>
<evidence type="ECO:0000313" key="8">
    <source>
        <dbReference type="Proteomes" id="UP000799424"/>
    </source>
</evidence>
<dbReference type="SUPFAM" id="SSF57701">
    <property type="entry name" value="Zn2/Cys6 DNA-binding domain"/>
    <property type="match status" value="1"/>
</dbReference>
<feature type="non-terminal residue" evidence="7">
    <location>
        <position position="1"/>
    </location>
</feature>
<dbReference type="SMART" id="SM00066">
    <property type="entry name" value="GAL4"/>
    <property type="match status" value="1"/>
</dbReference>
<dbReference type="InterPro" id="IPR001138">
    <property type="entry name" value="Zn2Cys6_DnaBD"/>
</dbReference>
<dbReference type="GO" id="GO:0000981">
    <property type="term" value="F:DNA-binding transcription factor activity, RNA polymerase II-specific"/>
    <property type="evidence" value="ECO:0007669"/>
    <property type="project" value="InterPro"/>
</dbReference>
<protein>
    <recommendedName>
        <fullName evidence="6">Zn(2)-C6 fungal-type domain-containing protein</fullName>
    </recommendedName>
</protein>
<dbReference type="SMART" id="SM00906">
    <property type="entry name" value="Fungal_trans"/>
    <property type="match status" value="1"/>
</dbReference>
<dbReference type="EMBL" id="MU006231">
    <property type="protein sequence ID" value="KAF2823943.1"/>
    <property type="molecule type" value="Genomic_DNA"/>
</dbReference>
<dbReference type="PANTHER" id="PTHR47424:SF5">
    <property type="entry name" value="ZN(II)2CYS6 TRANSCRIPTION FACTOR (EUROFUNG)"/>
    <property type="match status" value="1"/>
</dbReference>
<dbReference type="AlphaFoldDB" id="A0A6A6ZSZ3"/>
<feature type="compositionally biased region" description="Polar residues" evidence="5">
    <location>
        <begin position="125"/>
        <end position="137"/>
    </location>
</feature>
<proteinExistence type="predicted"/>
<evidence type="ECO:0000256" key="1">
    <source>
        <dbReference type="ARBA" id="ARBA00022723"/>
    </source>
</evidence>
<dbReference type="Proteomes" id="UP000799424">
    <property type="component" value="Unassembled WGS sequence"/>
</dbReference>
<evidence type="ECO:0000256" key="3">
    <source>
        <dbReference type="ARBA" id="ARBA00023163"/>
    </source>
</evidence>
<evidence type="ECO:0000313" key="7">
    <source>
        <dbReference type="EMBL" id="KAF2823943.1"/>
    </source>
</evidence>
<keyword evidence="8" id="KW-1185">Reference proteome</keyword>
<dbReference type="PROSITE" id="PS00463">
    <property type="entry name" value="ZN2_CY6_FUNGAL_1"/>
    <property type="match status" value="1"/>
</dbReference>
<feature type="region of interest" description="Disordered" evidence="5">
    <location>
        <begin position="115"/>
        <end position="150"/>
    </location>
</feature>
<dbReference type="GO" id="GO:0000435">
    <property type="term" value="P:positive regulation of transcription from RNA polymerase II promoter by galactose"/>
    <property type="evidence" value="ECO:0007669"/>
    <property type="project" value="TreeGrafter"/>
</dbReference>
<gene>
    <name evidence="7" type="ORF">CC86DRAFT_238380</name>
</gene>
<dbReference type="InterPro" id="IPR036864">
    <property type="entry name" value="Zn2-C6_fun-type_DNA-bd_sf"/>
</dbReference>
<dbReference type="PROSITE" id="PS50048">
    <property type="entry name" value="ZN2_CY6_FUNGAL_2"/>
    <property type="match status" value="1"/>
</dbReference>
<keyword evidence="1" id="KW-0479">Metal-binding</keyword>
<evidence type="ECO:0000256" key="2">
    <source>
        <dbReference type="ARBA" id="ARBA00023015"/>
    </source>
</evidence>
<dbReference type="InterPro" id="IPR051127">
    <property type="entry name" value="Fungal_SecMet_Regulators"/>
</dbReference>
<keyword evidence="3" id="KW-0804">Transcription</keyword>
<dbReference type="CDD" id="cd12148">
    <property type="entry name" value="fungal_TF_MHR"/>
    <property type="match status" value="1"/>
</dbReference>